<dbReference type="AlphaFoldDB" id="A0A5B8I9J7"/>
<dbReference type="GO" id="GO:0016034">
    <property type="term" value="F:maleylacetoacetate isomerase activity"/>
    <property type="evidence" value="ECO:0007669"/>
    <property type="project" value="TreeGrafter"/>
</dbReference>
<keyword evidence="3" id="KW-1185">Reference proteome</keyword>
<dbReference type="PANTHER" id="PTHR42673:SF4">
    <property type="entry name" value="MALEYLACETOACETATE ISOMERASE"/>
    <property type="match status" value="1"/>
</dbReference>
<reference evidence="2 3" key="1">
    <citation type="submission" date="2019-07" db="EMBL/GenBank/DDBJ databases">
        <title>Litoreibacter alkalisoli sp. nov., isolated from saline-alkaline soil.</title>
        <authorList>
            <person name="Wang S."/>
            <person name="Xu L."/>
            <person name="Xing Y.-T."/>
            <person name="Sun J.-Q."/>
        </authorList>
    </citation>
    <scope>NUCLEOTIDE SEQUENCE [LARGE SCALE GENOMIC DNA]</scope>
    <source>
        <strain evidence="2 3">LN3S51</strain>
    </source>
</reference>
<dbReference type="SUPFAM" id="SSF52833">
    <property type="entry name" value="Thioredoxin-like"/>
    <property type="match status" value="1"/>
</dbReference>
<dbReference type="Gene3D" id="3.40.30.10">
    <property type="entry name" value="Glutaredoxin"/>
    <property type="match status" value="1"/>
</dbReference>
<organism evidence="2 3">
    <name type="scientific">Qingshengfaniella alkalisoli</name>
    <dbReference type="NCBI Taxonomy" id="2599296"/>
    <lineage>
        <taxon>Bacteria</taxon>
        <taxon>Pseudomonadati</taxon>
        <taxon>Pseudomonadota</taxon>
        <taxon>Alphaproteobacteria</taxon>
        <taxon>Rhodobacterales</taxon>
        <taxon>Paracoccaceae</taxon>
        <taxon>Qingshengfaniella</taxon>
    </lineage>
</organism>
<dbReference type="GO" id="GO:0006749">
    <property type="term" value="P:glutathione metabolic process"/>
    <property type="evidence" value="ECO:0007669"/>
    <property type="project" value="TreeGrafter"/>
</dbReference>
<name>A0A5B8I9J7_9RHOB</name>
<evidence type="ECO:0000259" key="1">
    <source>
        <dbReference type="PROSITE" id="PS50404"/>
    </source>
</evidence>
<dbReference type="RefSeq" id="WP_146365043.1">
    <property type="nucleotide sequence ID" value="NZ_CP042261.1"/>
</dbReference>
<protein>
    <submittedName>
        <fullName evidence="2">Glutathione S-transferase</fullName>
    </submittedName>
</protein>
<sequence length="233" mass="26317">MTHTLLLADRAYSSWSMRIGLLVDHFNLPLDVRYTQLYCDDFTEKLSDFDPARTVPALRLETGAVVTESLAIAEELADRFPDKPLWPANENSRAVARAITAEMHAGFNALRNYCPMNLRLAYRDVPVPEDVKADLERLDVIWTYTRATTAPSGPWLCGDYSIADAFFAPVAARIAGYGLPVSESAKDYVAAHLTHPGFQHWRKLALIEGPDQSFYDKPYPQVEWPEERKALTR</sequence>
<dbReference type="PROSITE" id="PS50404">
    <property type="entry name" value="GST_NTER"/>
    <property type="match status" value="1"/>
</dbReference>
<gene>
    <name evidence="2" type="ORF">FPZ52_08550</name>
</gene>
<proteinExistence type="predicted"/>
<evidence type="ECO:0000313" key="3">
    <source>
        <dbReference type="Proteomes" id="UP000318483"/>
    </source>
</evidence>
<dbReference type="OrthoDB" id="9799538at2"/>
<evidence type="ECO:0000313" key="2">
    <source>
        <dbReference type="EMBL" id="QDY69666.1"/>
    </source>
</evidence>
<dbReference type="InterPro" id="IPR036249">
    <property type="entry name" value="Thioredoxin-like_sf"/>
</dbReference>
<accession>A0A5B8I9J7</accession>
<dbReference type="InterPro" id="IPR004045">
    <property type="entry name" value="Glutathione_S-Trfase_N"/>
</dbReference>
<dbReference type="CDD" id="cd03194">
    <property type="entry name" value="GST_C_3"/>
    <property type="match status" value="1"/>
</dbReference>
<dbReference type="SUPFAM" id="SSF47616">
    <property type="entry name" value="GST C-terminal domain-like"/>
    <property type="match status" value="1"/>
</dbReference>
<keyword evidence="2" id="KW-0808">Transferase</keyword>
<dbReference type="GO" id="GO:0006559">
    <property type="term" value="P:L-phenylalanine catabolic process"/>
    <property type="evidence" value="ECO:0007669"/>
    <property type="project" value="TreeGrafter"/>
</dbReference>
<feature type="domain" description="GST N-terminal" evidence="1">
    <location>
        <begin position="3"/>
        <end position="84"/>
    </location>
</feature>
<dbReference type="EMBL" id="CP042261">
    <property type="protein sequence ID" value="QDY69666.1"/>
    <property type="molecule type" value="Genomic_DNA"/>
</dbReference>
<dbReference type="Proteomes" id="UP000318483">
    <property type="component" value="Chromosome"/>
</dbReference>
<dbReference type="InterPro" id="IPR036282">
    <property type="entry name" value="Glutathione-S-Trfase_C_sf"/>
</dbReference>
<dbReference type="KEGG" id="lit:FPZ52_08550"/>
<dbReference type="Gene3D" id="1.20.1050.10">
    <property type="match status" value="1"/>
</dbReference>
<dbReference type="PANTHER" id="PTHR42673">
    <property type="entry name" value="MALEYLACETOACETATE ISOMERASE"/>
    <property type="match status" value="1"/>
</dbReference>
<dbReference type="Pfam" id="PF13409">
    <property type="entry name" value="GST_N_2"/>
    <property type="match status" value="1"/>
</dbReference>
<dbReference type="GO" id="GO:0004364">
    <property type="term" value="F:glutathione transferase activity"/>
    <property type="evidence" value="ECO:0007669"/>
    <property type="project" value="TreeGrafter"/>
</dbReference>